<dbReference type="InterPro" id="IPR001611">
    <property type="entry name" value="Leu-rich_rpt"/>
</dbReference>
<dbReference type="SMART" id="SM00369">
    <property type="entry name" value="LRR_TYP"/>
    <property type="match status" value="4"/>
</dbReference>
<dbReference type="RefSeq" id="XP_071906246.1">
    <property type="nucleotide sequence ID" value="XM_072050145.1"/>
</dbReference>
<proteinExistence type="predicted"/>
<dbReference type="InterPro" id="IPR032675">
    <property type="entry name" value="LRR_dom_sf"/>
</dbReference>
<dbReference type="Proteomes" id="UP001652660">
    <property type="component" value="Chromosome 5c"/>
</dbReference>
<dbReference type="InterPro" id="IPR050216">
    <property type="entry name" value="LRR_domain-containing"/>
</dbReference>
<dbReference type="GeneID" id="140007388"/>
<dbReference type="InterPro" id="IPR003591">
    <property type="entry name" value="Leu-rich_rpt_typical-subtyp"/>
</dbReference>
<keyword evidence="2" id="KW-0677">Repeat</keyword>
<reference evidence="4" key="1">
    <citation type="submission" date="2025-08" db="UniProtKB">
        <authorList>
            <consortium name="RefSeq"/>
        </authorList>
    </citation>
    <scope>IDENTIFICATION</scope>
    <source>
        <tissue evidence="4">Leaves</tissue>
    </source>
</reference>
<sequence length="167" mass="18817">MDYHNPNYATSLYHFIPSPLCLGKQIAPNAFQTTPKLHILDLSGNAGCLPEHPEFSSMPELQELYLRRMQISVFPAEIMSLKQLRTLDLSQNSLQHIPQGIKDMTSLTQLDLSDNNISALPPELGLLEPSLQVLKLDGNPLRSIRRTILDRGTKAILKYLKERVAED</sequence>
<protein>
    <submittedName>
        <fullName evidence="4">Plant intracellular Ras-group-related LRR protein 6-like</fullName>
    </submittedName>
</protein>
<keyword evidence="3" id="KW-1185">Reference proteome</keyword>
<dbReference type="Gene3D" id="3.80.10.10">
    <property type="entry name" value="Ribonuclease Inhibitor"/>
    <property type="match status" value="1"/>
</dbReference>
<evidence type="ECO:0000313" key="3">
    <source>
        <dbReference type="Proteomes" id="UP001652660"/>
    </source>
</evidence>
<organism evidence="3 4">
    <name type="scientific">Coffea arabica</name>
    <name type="common">Arabian coffee</name>
    <dbReference type="NCBI Taxonomy" id="13443"/>
    <lineage>
        <taxon>Eukaryota</taxon>
        <taxon>Viridiplantae</taxon>
        <taxon>Streptophyta</taxon>
        <taxon>Embryophyta</taxon>
        <taxon>Tracheophyta</taxon>
        <taxon>Spermatophyta</taxon>
        <taxon>Magnoliopsida</taxon>
        <taxon>eudicotyledons</taxon>
        <taxon>Gunneridae</taxon>
        <taxon>Pentapetalae</taxon>
        <taxon>asterids</taxon>
        <taxon>lamiids</taxon>
        <taxon>Gentianales</taxon>
        <taxon>Rubiaceae</taxon>
        <taxon>Ixoroideae</taxon>
        <taxon>Gardenieae complex</taxon>
        <taxon>Bertiereae - Coffeeae clade</taxon>
        <taxon>Coffeeae</taxon>
        <taxon>Coffea</taxon>
    </lineage>
</organism>
<dbReference type="PRINTS" id="PR00019">
    <property type="entry name" value="LEURICHRPT"/>
</dbReference>
<name>A0ABM4UG29_COFAR</name>
<dbReference type="SUPFAM" id="SSF52058">
    <property type="entry name" value="L domain-like"/>
    <property type="match status" value="1"/>
</dbReference>
<dbReference type="PANTHER" id="PTHR48051:SF1">
    <property type="entry name" value="RAS SUPPRESSOR PROTEIN 1"/>
    <property type="match status" value="1"/>
</dbReference>
<evidence type="ECO:0000313" key="4">
    <source>
        <dbReference type="RefSeq" id="XP_071906246.1"/>
    </source>
</evidence>
<dbReference type="PROSITE" id="PS51450">
    <property type="entry name" value="LRR"/>
    <property type="match status" value="2"/>
</dbReference>
<keyword evidence="1" id="KW-0433">Leucine-rich repeat</keyword>
<dbReference type="PANTHER" id="PTHR48051">
    <property type="match status" value="1"/>
</dbReference>
<gene>
    <name evidence="4" type="primary">LOC140007388</name>
</gene>
<evidence type="ECO:0000256" key="2">
    <source>
        <dbReference type="ARBA" id="ARBA00022737"/>
    </source>
</evidence>
<dbReference type="Pfam" id="PF13855">
    <property type="entry name" value="LRR_8"/>
    <property type="match status" value="1"/>
</dbReference>
<evidence type="ECO:0000256" key="1">
    <source>
        <dbReference type="ARBA" id="ARBA00022614"/>
    </source>
</evidence>
<accession>A0ABM4UG29</accession>